<keyword evidence="2" id="KW-0472">Membrane</keyword>
<evidence type="ECO:0000256" key="1">
    <source>
        <dbReference type="SAM" id="MobiDB-lite"/>
    </source>
</evidence>
<dbReference type="EMBL" id="CP051627">
    <property type="protein sequence ID" value="UPT23440.1"/>
    <property type="molecule type" value="Genomic_DNA"/>
</dbReference>
<keyword evidence="2" id="KW-0812">Transmembrane</keyword>
<evidence type="ECO:0000313" key="4">
    <source>
        <dbReference type="Proteomes" id="UP000832041"/>
    </source>
</evidence>
<feature type="compositionally biased region" description="Acidic residues" evidence="1">
    <location>
        <begin position="165"/>
        <end position="174"/>
    </location>
</feature>
<feature type="region of interest" description="Disordered" evidence="1">
    <location>
        <begin position="147"/>
        <end position="191"/>
    </location>
</feature>
<dbReference type="PROSITE" id="PS51257">
    <property type="entry name" value="PROKAR_LIPOPROTEIN"/>
    <property type="match status" value="1"/>
</dbReference>
<protein>
    <submittedName>
        <fullName evidence="3">Uncharacterized protein</fullName>
    </submittedName>
</protein>
<feature type="transmembrane region" description="Helical" evidence="2">
    <location>
        <begin position="80"/>
        <end position="101"/>
    </location>
</feature>
<gene>
    <name evidence="3" type="ORF">FOF52_09600</name>
</gene>
<organism evidence="3 4">
    <name type="scientific">Thermobifida alba</name>
    <name type="common">Thermomonospora alba</name>
    <dbReference type="NCBI Taxonomy" id="53522"/>
    <lineage>
        <taxon>Bacteria</taxon>
        <taxon>Bacillati</taxon>
        <taxon>Actinomycetota</taxon>
        <taxon>Actinomycetes</taxon>
        <taxon>Streptosporangiales</taxon>
        <taxon>Nocardiopsidaceae</taxon>
        <taxon>Thermobifida</taxon>
    </lineage>
</organism>
<feature type="transmembrane region" description="Helical" evidence="2">
    <location>
        <begin position="12"/>
        <end position="34"/>
    </location>
</feature>
<evidence type="ECO:0000256" key="2">
    <source>
        <dbReference type="SAM" id="Phobius"/>
    </source>
</evidence>
<evidence type="ECO:0000313" key="3">
    <source>
        <dbReference type="EMBL" id="UPT23440.1"/>
    </source>
</evidence>
<feature type="transmembrane region" description="Helical" evidence="2">
    <location>
        <begin position="55"/>
        <end position="74"/>
    </location>
</feature>
<proteinExistence type="predicted"/>
<reference evidence="3 4" key="1">
    <citation type="submission" date="2020-04" db="EMBL/GenBank/DDBJ databases">
        <title>Thermobifida alba genome sequencing and assembly.</title>
        <authorList>
            <person name="Luzics S."/>
            <person name="Horvath B."/>
            <person name="Nagy I."/>
            <person name="Toth A."/>
            <person name="Nagy I."/>
            <person name="Kukolya J."/>
        </authorList>
    </citation>
    <scope>NUCLEOTIDE SEQUENCE [LARGE SCALE GENOMIC DNA]</scope>
    <source>
        <strain evidence="3 4">DSM 43795</strain>
    </source>
</reference>
<dbReference type="Proteomes" id="UP000832041">
    <property type="component" value="Chromosome"/>
</dbReference>
<name>A0ABY4L846_THEAE</name>
<feature type="region of interest" description="Disordered" evidence="1">
    <location>
        <begin position="205"/>
        <end position="255"/>
    </location>
</feature>
<sequence length="255" mass="27702">MDGRWSAPGWTILLSASVAVGALLLACIAQPTPLPAGVPPEVSVRRSLHRFRQITGLRIGLAMTPVVMGAAASITGGGLFPYTIALLLAWPQLLLALPGYFTVSRARRAMEAWGARAYLWAALAQPARVEWPLITWLLDRRRARRAAERAPRPLDGAGRTAQREADEETAEAEEAPALPGVPDRLAPPRVPMTPVEAVVPGFTAGPRTAAKKTGADSAAQLPLQVQLMRLRSNTRPRTRGRRDEQRQRTKNNPQK</sequence>
<accession>A0ABY4L846</accession>
<keyword evidence="2" id="KW-1133">Transmembrane helix</keyword>
<keyword evidence="4" id="KW-1185">Reference proteome</keyword>